<protein>
    <submittedName>
        <fullName evidence="9">Oligoendopeptidase F</fullName>
        <ecNumber evidence="9">3.4.24.-</ecNumber>
    </submittedName>
</protein>
<keyword evidence="3 6" id="KW-0378">Hydrolase</keyword>
<reference evidence="9 10" key="1">
    <citation type="submission" date="2015-04" db="EMBL/GenBank/DDBJ databases">
        <title>Draft genome sequence of bacteremic isolate Catabacter hongkongensis type strain HKU16T.</title>
        <authorList>
            <person name="Lau S.K."/>
            <person name="Teng J.L."/>
            <person name="Huang Y."/>
            <person name="Curreem S.O."/>
            <person name="Tsui S.K."/>
            <person name="Woo P.C."/>
        </authorList>
    </citation>
    <scope>NUCLEOTIDE SEQUENCE [LARGE SCALE GENOMIC DNA]</scope>
    <source>
        <strain evidence="9 10">HKU16</strain>
    </source>
</reference>
<comment type="similarity">
    <text evidence="6">Belongs to the peptidase M3 family.</text>
</comment>
<keyword evidence="4 6" id="KW-0862">Zinc</keyword>
<evidence type="ECO:0000313" key="9">
    <source>
        <dbReference type="EMBL" id="KKI51690.1"/>
    </source>
</evidence>
<keyword evidence="2 6" id="KW-0479">Metal-binding</keyword>
<dbReference type="Pfam" id="PF01432">
    <property type="entry name" value="Peptidase_M3"/>
    <property type="match status" value="1"/>
</dbReference>
<comment type="cofactor">
    <cofactor evidence="6">
        <name>Zn(2+)</name>
        <dbReference type="ChEBI" id="CHEBI:29105"/>
    </cofactor>
    <text evidence="6">Binds 1 zinc ion.</text>
</comment>
<feature type="chain" id="PRO_5017988942" evidence="7">
    <location>
        <begin position="25"/>
        <end position="602"/>
    </location>
</feature>
<accession>A0A0M2NNA5</accession>
<evidence type="ECO:0000256" key="5">
    <source>
        <dbReference type="ARBA" id="ARBA00023049"/>
    </source>
</evidence>
<evidence type="ECO:0000256" key="7">
    <source>
        <dbReference type="SAM" id="SignalP"/>
    </source>
</evidence>
<dbReference type="EMBL" id="LAYJ01000068">
    <property type="protein sequence ID" value="KKI51690.1"/>
    <property type="molecule type" value="Genomic_DNA"/>
</dbReference>
<dbReference type="OrthoDB" id="9762795at2"/>
<evidence type="ECO:0000256" key="2">
    <source>
        <dbReference type="ARBA" id="ARBA00022723"/>
    </source>
</evidence>
<sequence>MKKKLTAVFLAALMLCATSLSGCADIYRRLVTAMESTAVEYGASATAEPSAMETLPPNPEKEYHIVPFSEMEYTRPDADGTVSRLDEIAELIENGVDVQELKELTNEADALFDHFETMDTLSSIHSDMDLSDEFWREEQGYTSTHFADVSMAYDNYCSTLYASPYKEQIEEEWDADYFEYLGDTIWYTEESIPLYAKEAQLISDYTEMLSTSTILYDGQELSLTDIEAFPDYDAYLEAVNLWYGIYNPKLGELYVELVKTRQQLAEVLGFDSYIDMQFEWNDLDYTPEMAQSFLDDVAEYLTPVYRRLTGNGAKYLPEIDIGFADYSGFLNETLAGMDPALAENFQAMLDNGLCDYEIRPSKYPYAYTVYLFDYSTPFVFLTFSDDEWSISTLNHEFGHFNSYLSIRDELAETTDTAEIFSQALDLLVSNHYTGYFGEDDGYELRYDTLSSIFQAMVEQPFFVAMEFEIYSLSPEEITVDRINEIATEQSERFGLLDAEGFNPFADGWVSIPHIYNHPLYTISYGTSADIALQLWELSLTDEPAAIALYNKLLAREESAEFLGNIASAGLNSPFDSAEIQRVAGIAQTYLIDEDWEPRQEAA</sequence>
<dbReference type="InterPro" id="IPR001567">
    <property type="entry name" value="Pept_M3A_M3B_dom"/>
</dbReference>
<dbReference type="AlphaFoldDB" id="A0A0M2NNA5"/>
<comment type="caution">
    <text evidence="9">The sequence shown here is derived from an EMBL/GenBank/DDBJ whole genome shotgun (WGS) entry which is preliminary data.</text>
</comment>
<dbReference type="GO" id="GO:0006508">
    <property type="term" value="P:proteolysis"/>
    <property type="evidence" value="ECO:0007669"/>
    <property type="project" value="UniProtKB-KW"/>
</dbReference>
<dbReference type="Proteomes" id="UP000034076">
    <property type="component" value="Unassembled WGS sequence"/>
</dbReference>
<evidence type="ECO:0000256" key="6">
    <source>
        <dbReference type="RuleBase" id="RU003435"/>
    </source>
</evidence>
<proteinExistence type="inferred from homology"/>
<keyword evidence="7" id="KW-0732">Signal</keyword>
<evidence type="ECO:0000259" key="8">
    <source>
        <dbReference type="Pfam" id="PF01432"/>
    </source>
</evidence>
<keyword evidence="10" id="KW-1185">Reference proteome</keyword>
<keyword evidence="5 6" id="KW-0482">Metalloprotease</keyword>
<evidence type="ECO:0000256" key="4">
    <source>
        <dbReference type="ARBA" id="ARBA00022833"/>
    </source>
</evidence>
<dbReference type="SUPFAM" id="SSF55486">
    <property type="entry name" value="Metalloproteases ('zincins'), catalytic domain"/>
    <property type="match status" value="1"/>
</dbReference>
<dbReference type="RefSeq" id="WP_046442773.1">
    <property type="nucleotide sequence ID" value="NZ_LAYJ01000068.1"/>
</dbReference>
<gene>
    <name evidence="9" type="ORF">CHK_0857</name>
</gene>
<dbReference type="GO" id="GO:0046872">
    <property type="term" value="F:metal ion binding"/>
    <property type="evidence" value="ECO:0007669"/>
    <property type="project" value="UniProtKB-UniRule"/>
</dbReference>
<dbReference type="STRING" id="270498.CHK_0857"/>
<name>A0A0M2NNA5_9FIRM</name>
<dbReference type="GO" id="GO:0004222">
    <property type="term" value="F:metalloendopeptidase activity"/>
    <property type="evidence" value="ECO:0007669"/>
    <property type="project" value="InterPro"/>
</dbReference>
<dbReference type="Gene3D" id="1.10.1370.30">
    <property type="match status" value="1"/>
</dbReference>
<evidence type="ECO:0000256" key="1">
    <source>
        <dbReference type="ARBA" id="ARBA00022670"/>
    </source>
</evidence>
<evidence type="ECO:0000313" key="10">
    <source>
        <dbReference type="Proteomes" id="UP000034076"/>
    </source>
</evidence>
<organism evidence="9 10">
    <name type="scientific">Christensenella hongkongensis</name>
    <dbReference type="NCBI Taxonomy" id="270498"/>
    <lineage>
        <taxon>Bacteria</taxon>
        <taxon>Bacillati</taxon>
        <taxon>Bacillota</taxon>
        <taxon>Clostridia</taxon>
        <taxon>Christensenellales</taxon>
        <taxon>Christensenellaceae</taxon>
        <taxon>Christensenella</taxon>
    </lineage>
</organism>
<feature type="domain" description="Peptidase M3A/M3B catalytic" evidence="8">
    <location>
        <begin position="347"/>
        <end position="576"/>
    </location>
</feature>
<dbReference type="EC" id="3.4.24.-" evidence="9"/>
<dbReference type="PROSITE" id="PS51257">
    <property type="entry name" value="PROKAR_LIPOPROTEIN"/>
    <property type="match status" value="1"/>
</dbReference>
<keyword evidence="1 6" id="KW-0645">Protease</keyword>
<feature type="signal peptide" evidence="7">
    <location>
        <begin position="1"/>
        <end position="24"/>
    </location>
</feature>
<evidence type="ECO:0000256" key="3">
    <source>
        <dbReference type="ARBA" id="ARBA00022801"/>
    </source>
</evidence>